<evidence type="ECO:0000256" key="5">
    <source>
        <dbReference type="ARBA" id="ARBA00023146"/>
    </source>
</evidence>
<keyword evidence="1" id="KW-0436">Ligase</keyword>
<proteinExistence type="predicted"/>
<dbReference type="Pfam" id="PF09334">
    <property type="entry name" value="tRNA-synt_1g"/>
    <property type="match status" value="1"/>
</dbReference>
<dbReference type="Proteomes" id="UP000594451">
    <property type="component" value="Chromosome"/>
</dbReference>
<reference evidence="7 8" key="1">
    <citation type="journal article" date="2020" name="Sci. Rep.">
        <title>Morphology, ultrastructure, genomics, and phylogeny of Euplotes vanleeuwenhoeki sp. nov. and its ultra-reduced endosymbiont Candidatus Pinguicoccus supinus sp. nov.</title>
        <authorList>
            <person name="Serra V."/>
            <person name="Gammuto L."/>
            <person name="Nitla V."/>
            <person name="Castelli M."/>
            <person name="Lanzoni O."/>
            <person name="Sassera D."/>
            <person name="Bandi C."/>
            <person name="Sandeep B.V."/>
            <person name="Verni F."/>
            <person name="Modeo L."/>
            <person name="Petroni G."/>
        </authorList>
    </citation>
    <scope>NUCLEOTIDE SEQUENCE [LARGE SCALE GENOMIC DNA]</scope>
    <source>
        <strain evidence="7 8">KKR18_Esm</strain>
    </source>
</reference>
<feature type="domain" description="Methionyl/Leucyl tRNA synthetase" evidence="6">
    <location>
        <begin position="14"/>
        <end position="57"/>
    </location>
</feature>
<keyword evidence="8" id="KW-1185">Reference proteome</keyword>
<sequence>MQFELNKINFNSFIDSLRFFLLYKSNFNKDSNFSSKIFYKTYSTQLINGLGNFMFRIFEFIKMKLKLIRCSNKILDFNIHFIKTIVCCLYKKIFFFTSGLFFKKIIISFVKIIKLLNLYISLNKI</sequence>
<keyword evidence="3" id="KW-0067">ATP-binding</keyword>
<evidence type="ECO:0000256" key="3">
    <source>
        <dbReference type="ARBA" id="ARBA00022840"/>
    </source>
</evidence>
<dbReference type="GO" id="GO:0006418">
    <property type="term" value="P:tRNA aminoacylation for protein translation"/>
    <property type="evidence" value="ECO:0007669"/>
    <property type="project" value="InterPro"/>
</dbReference>
<keyword evidence="2" id="KW-0547">Nucleotide-binding</keyword>
<evidence type="ECO:0000313" key="7">
    <source>
        <dbReference type="EMBL" id="QPJ58406.1"/>
    </source>
</evidence>
<dbReference type="EMBL" id="CP039370">
    <property type="protein sequence ID" value="QPJ58406.1"/>
    <property type="molecule type" value="Genomic_DNA"/>
</dbReference>
<evidence type="ECO:0000256" key="4">
    <source>
        <dbReference type="ARBA" id="ARBA00022917"/>
    </source>
</evidence>
<evidence type="ECO:0000256" key="1">
    <source>
        <dbReference type="ARBA" id="ARBA00022598"/>
    </source>
</evidence>
<organism evidence="7 8">
    <name type="scientific">Candidatus Pinguicoccus supinus</name>
    <dbReference type="NCBI Taxonomy" id="2529394"/>
    <lineage>
        <taxon>Bacteria</taxon>
        <taxon>Pseudomonadati</taxon>
        <taxon>Verrucomicrobiota</taxon>
        <taxon>Candidatus Pinguicoccus</taxon>
    </lineage>
</organism>
<evidence type="ECO:0000256" key="2">
    <source>
        <dbReference type="ARBA" id="ARBA00022741"/>
    </source>
</evidence>
<dbReference type="GO" id="GO:0004812">
    <property type="term" value="F:aminoacyl-tRNA ligase activity"/>
    <property type="evidence" value="ECO:0007669"/>
    <property type="project" value="UniProtKB-KW"/>
</dbReference>
<keyword evidence="5" id="KW-0030">Aminoacyl-tRNA synthetase</keyword>
<gene>
    <name evidence="7" type="ORF">E5P55_00135</name>
</gene>
<evidence type="ECO:0000259" key="6">
    <source>
        <dbReference type="Pfam" id="PF09334"/>
    </source>
</evidence>
<dbReference type="GO" id="GO:0005524">
    <property type="term" value="F:ATP binding"/>
    <property type="evidence" value="ECO:0007669"/>
    <property type="project" value="UniProtKB-KW"/>
</dbReference>
<name>A0A7T0BRP3_9BACT</name>
<dbReference type="KEGG" id="psup:E5P55_00135"/>
<protein>
    <recommendedName>
        <fullName evidence="6">Methionyl/Leucyl tRNA synthetase domain-containing protein</fullName>
    </recommendedName>
</protein>
<evidence type="ECO:0000313" key="8">
    <source>
        <dbReference type="Proteomes" id="UP000594451"/>
    </source>
</evidence>
<dbReference type="InterPro" id="IPR015413">
    <property type="entry name" value="Methionyl/Leucyl_tRNA_Synth"/>
</dbReference>
<keyword evidence="4" id="KW-0648">Protein biosynthesis</keyword>
<dbReference type="AlphaFoldDB" id="A0A7T0BRP3"/>
<accession>A0A7T0BRP3</accession>